<keyword evidence="13" id="KW-1185">Reference proteome</keyword>
<keyword evidence="7 8" id="KW-0067">ATP-binding</keyword>
<evidence type="ECO:0000256" key="4">
    <source>
        <dbReference type="ARBA" id="ARBA00022737"/>
    </source>
</evidence>
<dbReference type="FunFam" id="3.30.200.20:FF:000101">
    <property type="entry name" value="CDPK-related kinase 1"/>
    <property type="match status" value="1"/>
</dbReference>
<dbReference type="InterPro" id="IPR050205">
    <property type="entry name" value="CDPK_Ser/Thr_kinases"/>
</dbReference>
<keyword evidence="6" id="KW-0418">Kinase</keyword>
<keyword evidence="4" id="KW-0677">Repeat</keyword>
<dbReference type="InterPro" id="IPR011009">
    <property type="entry name" value="Kinase-like_dom_sf"/>
</dbReference>
<proteinExistence type="predicted"/>
<evidence type="ECO:0000256" key="1">
    <source>
        <dbReference type="ARBA" id="ARBA00022527"/>
    </source>
</evidence>
<keyword evidence="3" id="KW-0808">Transferase</keyword>
<evidence type="ECO:0000256" key="8">
    <source>
        <dbReference type="PROSITE-ProRule" id="PRU10141"/>
    </source>
</evidence>
<dbReference type="Pfam" id="PF07816">
    <property type="entry name" value="DUF1645"/>
    <property type="match status" value="1"/>
</dbReference>
<dbReference type="InterPro" id="IPR017441">
    <property type="entry name" value="Protein_kinase_ATP_BS"/>
</dbReference>
<feature type="domain" description="Protein kinase" evidence="10">
    <location>
        <begin position="126"/>
        <end position="388"/>
    </location>
</feature>
<dbReference type="GO" id="GO:0005524">
    <property type="term" value="F:ATP binding"/>
    <property type="evidence" value="ECO:0007669"/>
    <property type="project" value="UniProtKB-UniRule"/>
</dbReference>
<dbReference type="AlphaFoldDB" id="A0A9D5CRW6"/>
<dbReference type="GO" id="GO:0004674">
    <property type="term" value="F:protein serine/threonine kinase activity"/>
    <property type="evidence" value="ECO:0007669"/>
    <property type="project" value="UniProtKB-KW"/>
</dbReference>
<organism evidence="12 13">
    <name type="scientific">Dioscorea zingiberensis</name>
    <dbReference type="NCBI Taxonomy" id="325984"/>
    <lineage>
        <taxon>Eukaryota</taxon>
        <taxon>Viridiplantae</taxon>
        <taxon>Streptophyta</taxon>
        <taxon>Embryophyta</taxon>
        <taxon>Tracheophyta</taxon>
        <taxon>Spermatophyta</taxon>
        <taxon>Magnoliopsida</taxon>
        <taxon>Liliopsida</taxon>
        <taxon>Dioscoreales</taxon>
        <taxon>Dioscoreaceae</taxon>
        <taxon>Dioscorea</taxon>
    </lineage>
</organism>
<evidence type="ECO:0000256" key="9">
    <source>
        <dbReference type="SAM" id="MobiDB-lite"/>
    </source>
</evidence>
<name>A0A9D5CRW6_9LILI</name>
<accession>A0A9D5CRW6</accession>
<gene>
    <name evidence="12" type="ORF">J5N97_013453</name>
</gene>
<dbReference type="SUPFAM" id="SSF56112">
    <property type="entry name" value="Protein kinase-like (PK-like)"/>
    <property type="match status" value="1"/>
</dbReference>
<dbReference type="InterPro" id="IPR008271">
    <property type="entry name" value="Ser/Thr_kinase_AS"/>
</dbReference>
<feature type="compositionally biased region" description="Polar residues" evidence="9">
    <location>
        <begin position="54"/>
        <end position="66"/>
    </location>
</feature>
<dbReference type="PROSITE" id="PS00107">
    <property type="entry name" value="PROTEIN_KINASE_ATP"/>
    <property type="match status" value="1"/>
</dbReference>
<dbReference type="GO" id="GO:0005509">
    <property type="term" value="F:calcium ion binding"/>
    <property type="evidence" value="ECO:0007669"/>
    <property type="project" value="InterPro"/>
</dbReference>
<evidence type="ECO:0000256" key="2">
    <source>
        <dbReference type="ARBA" id="ARBA00022553"/>
    </source>
</evidence>
<keyword evidence="1" id="KW-0723">Serine/threonine-protein kinase</keyword>
<evidence type="ECO:0000256" key="7">
    <source>
        <dbReference type="ARBA" id="ARBA00022840"/>
    </source>
</evidence>
<dbReference type="SMART" id="SM00220">
    <property type="entry name" value="S_TKc"/>
    <property type="match status" value="1"/>
</dbReference>
<dbReference type="OrthoDB" id="40902at2759"/>
<dbReference type="PROSITE" id="PS00108">
    <property type="entry name" value="PROTEIN_KINASE_ST"/>
    <property type="match status" value="1"/>
</dbReference>
<dbReference type="Gene3D" id="3.30.200.20">
    <property type="entry name" value="Phosphorylase Kinase, domain 1"/>
    <property type="match status" value="1"/>
</dbReference>
<dbReference type="Gene3D" id="1.10.510.10">
    <property type="entry name" value="Transferase(Phosphotransferase) domain 1"/>
    <property type="match status" value="1"/>
</dbReference>
<keyword evidence="5 8" id="KW-0547">Nucleotide-binding</keyword>
<dbReference type="Proteomes" id="UP001085076">
    <property type="component" value="Miscellaneous, Linkage group lg03"/>
</dbReference>
<evidence type="ECO:0000256" key="5">
    <source>
        <dbReference type="ARBA" id="ARBA00022741"/>
    </source>
</evidence>
<feature type="compositionally biased region" description="Pro residues" evidence="9">
    <location>
        <begin position="21"/>
        <end position="37"/>
    </location>
</feature>
<evidence type="ECO:0000313" key="13">
    <source>
        <dbReference type="Proteomes" id="UP001085076"/>
    </source>
</evidence>
<sequence length="762" mass="85397">MGLCHGKQIQSPEIREEESPEPPPSNGEVPPPIPGTPKQPKFPFYSPSPLRGSYKNSPANSSVSSTPLRFLKRPFPPPSPAKHIKALLARRHGSVKPNEASIPEGGEAELGLDKSFGFSKQFTSKYELGEEVGRGHFGYTCSAKAKKGEMKGEEVAVKVIPKAKMTTAIAIEDVRREVRILSALTGHKNLVHFYDAYEDEDNVYIVMELCKGGELLDRILSRGGKYSEEDAKVVIVQILSVVAFCHLQGVVHRDLKPENFLFTSKDENSDLKVIDFGLSDFVKPDERLNDIVGSAYYVAPEVLHRSYGTEADMWSIGVIAYILLCGSRPFWARTESGIFRAVLKAEPNFEEAPWPSLSAEAKDFVKRLLNKDYRKRMTAAQALSHPWLEEHQEIKIPLDIVVYKHVKAYICSSSLRKSALRAIAKTLTVAQLAYLREQFELLGPNKGGYISLQNFKTVLMRYSTDAMKDSRVVDFVNIVSSLQYRKLDLEEFAAAALSVYQLESMDTWEQHARHGYELFDKEGNRPIMIEELASELGLGPSVPVHVVLQDWIRHSDGKLSFLGFVKLLHGEFDFQGNTSHHVALTNNYFPSADELFQNGSILPLKLPPRLQTFVDINGTSRHASKQSSCTTSPTSFLSSSFRSRHKDLDHDPFMAALEQVRRMEESPRRRGRARSLSPLRTSTWPVSTITQEEEEVMDYSCKVGKRNGIKYWVFRREVAAAAAATNGSCCTRSGGVITEGVRNVKSVRLCRRGLFMCFGLKP</sequence>
<evidence type="ECO:0000313" key="12">
    <source>
        <dbReference type="EMBL" id="KAJ0977979.1"/>
    </source>
</evidence>
<dbReference type="FunFam" id="1.10.510.10:FF:001294">
    <property type="entry name" value="CDPK-related kinase 3"/>
    <property type="match status" value="1"/>
</dbReference>
<dbReference type="FunFam" id="1.10.238.10:FF:000233">
    <property type="entry name" value="CDPK-related kinase 1"/>
    <property type="match status" value="1"/>
</dbReference>
<dbReference type="PROSITE" id="PS50011">
    <property type="entry name" value="PROTEIN_KINASE_DOM"/>
    <property type="match status" value="1"/>
</dbReference>
<dbReference type="Pfam" id="PF00069">
    <property type="entry name" value="Pkinase"/>
    <property type="match status" value="1"/>
</dbReference>
<keyword evidence="2" id="KW-0597">Phosphoprotein</keyword>
<feature type="region of interest" description="Disordered" evidence="9">
    <location>
        <begin position="1"/>
        <end position="76"/>
    </location>
</feature>
<dbReference type="FunFam" id="1.10.510.10:FF:001864">
    <property type="entry name" value="Calcium-dependent protein kinase SK5"/>
    <property type="match status" value="1"/>
</dbReference>
<dbReference type="Gene3D" id="1.10.238.10">
    <property type="entry name" value="EF-hand"/>
    <property type="match status" value="1"/>
</dbReference>
<comment type="caution">
    <text evidence="12">The sequence shown here is derived from an EMBL/GenBank/DDBJ whole genome shotgun (WGS) entry which is preliminary data.</text>
</comment>
<dbReference type="InterPro" id="IPR012442">
    <property type="entry name" value="DUF1645_plant"/>
</dbReference>
<dbReference type="PANTHER" id="PTHR24349">
    <property type="entry name" value="SERINE/THREONINE-PROTEIN KINASE"/>
    <property type="match status" value="1"/>
</dbReference>
<evidence type="ECO:0000259" key="11">
    <source>
        <dbReference type="PROSITE" id="PS50222"/>
    </source>
</evidence>
<evidence type="ECO:0000256" key="3">
    <source>
        <dbReference type="ARBA" id="ARBA00022679"/>
    </source>
</evidence>
<dbReference type="SUPFAM" id="SSF47473">
    <property type="entry name" value="EF-hand"/>
    <property type="match status" value="1"/>
</dbReference>
<protein>
    <submittedName>
        <fullName evidence="12">Uncharacterized protein</fullName>
    </submittedName>
</protein>
<feature type="binding site" evidence="8">
    <location>
        <position position="158"/>
    </location>
    <ligand>
        <name>ATP</name>
        <dbReference type="ChEBI" id="CHEBI:30616"/>
    </ligand>
</feature>
<dbReference type="PROSITE" id="PS50222">
    <property type="entry name" value="EF_HAND_2"/>
    <property type="match status" value="1"/>
</dbReference>
<evidence type="ECO:0000256" key="6">
    <source>
        <dbReference type="ARBA" id="ARBA00022777"/>
    </source>
</evidence>
<evidence type="ECO:0000259" key="10">
    <source>
        <dbReference type="PROSITE" id="PS50011"/>
    </source>
</evidence>
<dbReference type="EMBL" id="JAGGNH010000003">
    <property type="protein sequence ID" value="KAJ0977979.1"/>
    <property type="molecule type" value="Genomic_DNA"/>
</dbReference>
<dbReference type="CDD" id="cd05117">
    <property type="entry name" value="STKc_CAMK"/>
    <property type="match status" value="1"/>
</dbReference>
<reference evidence="12" key="2">
    <citation type="journal article" date="2022" name="Hortic Res">
        <title>The genome of Dioscorea zingiberensis sheds light on the biosynthesis, origin and evolution of the medicinally important diosgenin saponins.</title>
        <authorList>
            <person name="Li Y."/>
            <person name="Tan C."/>
            <person name="Li Z."/>
            <person name="Guo J."/>
            <person name="Li S."/>
            <person name="Chen X."/>
            <person name="Wang C."/>
            <person name="Dai X."/>
            <person name="Yang H."/>
            <person name="Song W."/>
            <person name="Hou L."/>
            <person name="Xu J."/>
            <person name="Tong Z."/>
            <person name="Xu A."/>
            <person name="Yuan X."/>
            <person name="Wang W."/>
            <person name="Yang Q."/>
            <person name="Chen L."/>
            <person name="Sun Z."/>
            <person name="Wang K."/>
            <person name="Pan B."/>
            <person name="Chen J."/>
            <person name="Bao Y."/>
            <person name="Liu F."/>
            <person name="Qi X."/>
            <person name="Gang D.R."/>
            <person name="Wen J."/>
            <person name="Li J."/>
        </authorList>
    </citation>
    <scope>NUCLEOTIDE SEQUENCE</scope>
    <source>
        <strain evidence="12">Dzin_1.0</strain>
    </source>
</reference>
<reference evidence="12" key="1">
    <citation type="submission" date="2021-03" db="EMBL/GenBank/DDBJ databases">
        <authorList>
            <person name="Li Z."/>
            <person name="Yang C."/>
        </authorList>
    </citation>
    <scope>NUCLEOTIDE SEQUENCE</scope>
    <source>
        <strain evidence="12">Dzin_1.0</strain>
        <tissue evidence="12">Leaf</tissue>
    </source>
</reference>
<dbReference type="InterPro" id="IPR000719">
    <property type="entry name" value="Prot_kinase_dom"/>
</dbReference>
<dbReference type="InterPro" id="IPR002048">
    <property type="entry name" value="EF_hand_dom"/>
</dbReference>
<dbReference type="InterPro" id="IPR011992">
    <property type="entry name" value="EF-hand-dom_pair"/>
</dbReference>
<feature type="domain" description="EF-hand" evidence="11">
    <location>
        <begin position="430"/>
        <end position="465"/>
    </location>
</feature>